<reference evidence="8" key="1">
    <citation type="journal article" date="2014" name="Front. Microbiol.">
        <title>High frequency of phylogenetically diverse reductive dehalogenase-homologous genes in deep subseafloor sedimentary metagenomes.</title>
        <authorList>
            <person name="Kawai M."/>
            <person name="Futagami T."/>
            <person name="Toyoda A."/>
            <person name="Takaki Y."/>
            <person name="Nishi S."/>
            <person name="Hori S."/>
            <person name="Arai W."/>
            <person name="Tsubouchi T."/>
            <person name="Morono Y."/>
            <person name="Uchiyama I."/>
            <person name="Ito T."/>
            <person name="Fujiyama A."/>
            <person name="Inagaki F."/>
            <person name="Takami H."/>
        </authorList>
    </citation>
    <scope>NUCLEOTIDE SEQUENCE</scope>
    <source>
        <strain evidence="8">Expedition CK06-06</strain>
    </source>
</reference>
<keyword evidence="5" id="KW-0949">S-adenosyl-L-methionine</keyword>
<dbReference type="SUPFAM" id="SSF53335">
    <property type="entry name" value="S-adenosyl-L-methionine-dependent methyltransferases"/>
    <property type="match status" value="1"/>
</dbReference>
<dbReference type="EMBL" id="BARS01019423">
    <property type="protein sequence ID" value="GAF90746.1"/>
    <property type="molecule type" value="Genomic_DNA"/>
</dbReference>
<evidence type="ECO:0000313" key="8">
    <source>
        <dbReference type="EMBL" id="GAF90746.1"/>
    </source>
</evidence>
<evidence type="ECO:0000256" key="6">
    <source>
        <dbReference type="ARBA" id="ARBA00022747"/>
    </source>
</evidence>
<accession>X0TU73</accession>
<dbReference type="GO" id="GO:0032259">
    <property type="term" value="P:methylation"/>
    <property type="evidence" value="ECO:0007669"/>
    <property type="project" value="UniProtKB-KW"/>
</dbReference>
<evidence type="ECO:0000256" key="7">
    <source>
        <dbReference type="ARBA" id="ARBA00049120"/>
    </source>
</evidence>
<dbReference type="PROSITE" id="PS00093">
    <property type="entry name" value="N4_MTASE"/>
    <property type="match status" value="1"/>
</dbReference>
<evidence type="ECO:0000256" key="1">
    <source>
        <dbReference type="ARBA" id="ARBA00010203"/>
    </source>
</evidence>
<comment type="catalytic activity">
    <reaction evidence="7">
        <text>a 2'-deoxycytidine in DNA + S-adenosyl-L-methionine = an N(4)-methyl-2'-deoxycytidine in DNA + S-adenosyl-L-homocysteine + H(+)</text>
        <dbReference type="Rhea" id="RHEA:16857"/>
        <dbReference type="Rhea" id="RHEA-COMP:11369"/>
        <dbReference type="Rhea" id="RHEA-COMP:13674"/>
        <dbReference type="ChEBI" id="CHEBI:15378"/>
        <dbReference type="ChEBI" id="CHEBI:57856"/>
        <dbReference type="ChEBI" id="CHEBI:59789"/>
        <dbReference type="ChEBI" id="CHEBI:85452"/>
        <dbReference type="ChEBI" id="CHEBI:137933"/>
        <dbReference type="EC" id="2.1.1.113"/>
    </reaction>
</comment>
<comment type="similarity">
    <text evidence="1">Belongs to the N(4)/N(6)-methyltransferase family. N(4) subfamily.</text>
</comment>
<dbReference type="GO" id="GO:0009307">
    <property type="term" value="P:DNA restriction-modification system"/>
    <property type="evidence" value="ECO:0007669"/>
    <property type="project" value="UniProtKB-KW"/>
</dbReference>
<dbReference type="AlphaFoldDB" id="X0TU73"/>
<evidence type="ECO:0000256" key="3">
    <source>
        <dbReference type="ARBA" id="ARBA00022603"/>
    </source>
</evidence>
<dbReference type="EC" id="2.1.1.113" evidence="2"/>
<protein>
    <recommendedName>
        <fullName evidence="2">site-specific DNA-methyltransferase (cytosine-N(4)-specific)</fullName>
        <ecNumber evidence="2">2.1.1.113</ecNumber>
    </recommendedName>
</protein>
<evidence type="ECO:0000256" key="2">
    <source>
        <dbReference type="ARBA" id="ARBA00012185"/>
    </source>
</evidence>
<evidence type="ECO:0000256" key="4">
    <source>
        <dbReference type="ARBA" id="ARBA00022679"/>
    </source>
</evidence>
<dbReference type="Gene3D" id="3.40.50.150">
    <property type="entry name" value="Vaccinia Virus protein VP39"/>
    <property type="match status" value="1"/>
</dbReference>
<keyword evidence="3" id="KW-0489">Methyltransferase</keyword>
<dbReference type="GO" id="GO:0015667">
    <property type="term" value="F:site-specific DNA-methyltransferase (cytosine-N4-specific) activity"/>
    <property type="evidence" value="ECO:0007669"/>
    <property type="project" value="UniProtKB-EC"/>
</dbReference>
<dbReference type="InterPro" id="IPR029063">
    <property type="entry name" value="SAM-dependent_MTases_sf"/>
</dbReference>
<organism evidence="8">
    <name type="scientific">marine sediment metagenome</name>
    <dbReference type="NCBI Taxonomy" id="412755"/>
    <lineage>
        <taxon>unclassified sequences</taxon>
        <taxon>metagenomes</taxon>
        <taxon>ecological metagenomes</taxon>
    </lineage>
</organism>
<feature type="non-terminal residue" evidence="8">
    <location>
        <position position="46"/>
    </location>
</feature>
<proteinExistence type="inferred from homology"/>
<keyword evidence="6" id="KW-0680">Restriction system</keyword>
<name>X0TU73_9ZZZZ</name>
<dbReference type="InterPro" id="IPR017985">
    <property type="entry name" value="MeTrfase_CN4_CS"/>
</dbReference>
<sequence length="46" mass="5329">MTIDAVLSNERAWHIEQGNCLDVLRRMPDKCVQTIVTSPPYWGLRD</sequence>
<keyword evidence="4" id="KW-0808">Transferase</keyword>
<comment type="caution">
    <text evidence="8">The sequence shown here is derived from an EMBL/GenBank/DDBJ whole genome shotgun (WGS) entry which is preliminary data.</text>
</comment>
<evidence type="ECO:0000256" key="5">
    <source>
        <dbReference type="ARBA" id="ARBA00022691"/>
    </source>
</evidence>
<gene>
    <name evidence="8" type="ORF">S01H1_31486</name>
</gene>
<dbReference type="GO" id="GO:0003677">
    <property type="term" value="F:DNA binding"/>
    <property type="evidence" value="ECO:0007669"/>
    <property type="project" value="InterPro"/>
</dbReference>